<proteinExistence type="predicted"/>
<feature type="compositionally biased region" description="Basic and acidic residues" evidence="1">
    <location>
        <begin position="29"/>
        <end position="39"/>
    </location>
</feature>
<dbReference type="Proteomes" id="UP001165065">
    <property type="component" value="Unassembled WGS sequence"/>
</dbReference>
<feature type="region of interest" description="Disordered" evidence="1">
    <location>
        <begin position="271"/>
        <end position="300"/>
    </location>
</feature>
<dbReference type="EMBL" id="BRYA01000231">
    <property type="protein sequence ID" value="GMI44885.1"/>
    <property type="molecule type" value="Genomic_DNA"/>
</dbReference>
<protein>
    <submittedName>
        <fullName evidence="2">Uncharacterized protein</fullName>
    </submittedName>
</protein>
<organism evidence="2 3">
    <name type="scientific">Triparma columacea</name>
    <dbReference type="NCBI Taxonomy" id="722753"/>
    <lineage>
        <taxon>Eukaryota</taxon>
        <taxon>Sar</taxon>
        <taxon>Stramenopiles</taxon>
        <taxon>Ochrophyta</taxon>
        <taxon>Bolidophyceae</taxon>
        <taxon>Parmales</taxon>
        <taxon>Triparmaceae</taxon>
        <taxon>Triparma</taxon>
    </lineage>
</organism>
<comment type="caution">
    <text evidence="2">The sequence shown here is derived from an EMBL/GenBank/DDBJ whole genome shotgun (WGS) entry which is preliminary data.</text>
</comment>
<sequence>MSEPPPIVAKVTPKRHRRKNKQKAAARRAAKEANEREQNGDSDFSEDEKVVIPTSVDLAKKKKEEGTLTIELRQILDSDSDWDSDEDSYVYYGEESKGIAFDYDDDDDEDEIKIPELARAKTAQGEEGDQELIPPVPTRPAWLLDLDEADVSSLTEIIKERAFGIAAAQIIDDDDKDDDLSIVSIATKFGISDEKVEELAAWIATGENNEEEVMEKIMKGETLEGAAETKDDEDAAMAAIMNSLGAAREKMESDERGLSGAAVPGVAISGVEEEKDGSVEKAEAGTRASDGNASESEESDYGVEGFGYKNIVRAQVPIPKNYLMLQMAFADAFPWHDASLVCERANGKSIGPGETDFKKDELIVFREYMPEIRKDKQLKKVQGLNSAWEEVEYGPGLGKFKLRSWQNY</sequence>
<feature type="compositionally biased region" description="Basic residues" evidence="1">
    <location>
        <begin position="12"/>
        <end position="28"/>
    </location>
</feature>
<dbReference type="OrthoDB" id="205534at2759"/>
<evidence type="ECO:0000313" key="3">
    <source>
        <dbReference type="Proteomes" id="UP001165065"/>
    </source>
</evidence>
<name>A0A9W7GGZ6_9STRA</name>
<gene>
    <name evidence="2" type="ORF">TrCOL_g3150</name>
</gene>
<evidence type="ECO:0000313" key="2">
    <source>
        <dbReference type="EMBL" id="GMI44885.1"/>
    </source>
</evidence>
<dbReference type="AlphaFoldDB" id="A0A9W7GGZ6"/>
<accession>A0A9W7GGZ6</accession>
<evidence type="ECO:0000256" key="1">
    <source>
        <dbReference type="SAM" id="MobiDB-lite"/>
    </source>
</evidence>
<reference evidence="3" key="1">
    <citation type="journal article" date="2023" name="Commun. Biol.">
        <title>Genome analysis of Parmales, the sister group of diatoms, reveals the evolutionary specialization of diatoms from phago-mixotrophs to photoautotrophs.</title>
        <authorList>
            <person name="Ban H."/>
            <person name="Sato S."/>
            <person name="Yoshikawa S."/>
            <person name="Yamada K."/>
            <person name="Nakamura Y."/>
            <person name="Ichinomiya M."/>
            <person name="Sato N."/>
            <person name="Blanc-Mathieu R."/>
            <person name="Endo H."/>
            <person name="Kuwata A."/>
            <person name="Ogata H."/>
        </authorList>
    </citation>
    <scope>NUCLEOTIDE SEQUENCE [LARGE SCALE GENOMIC DNA]</scope>
</reference>
<keyword evidence="3" id="KW-1185">Reference proteome</keyword>
<feature type="region of interest" description="Disordered" evidence="1">
    <location>
        <begin position="1"/>
        <end position="48"/>
    </location>
</feature>